<name>A0A484KC69_9ASTE</name>
<evidence type="ECO:0000313" key="2">
    <source>
        <dbReference type="Proteomes" id="UP000595140"/>
    </source>
</evidence>
<sequence>MFSVQRRRLPQGCARATTSQVISKHVLRQVFSEGDVTNKNVNRRTVKSFMPELQDSSIVKKLCPQSKTSLMLLEISLAAYLETNSKYHNLGDLVVV</sequence>
<reference evidence="1 2" key="1">
    <citation type="submission" date="2018-04" db="EMBL/GenBank/DDBJ databases">
        <authorList>
            <person name="Vogel A."/>
        </authorList>
    </citation>
    <scope>NUCLEOTIDE SEQUENCE [LARGE SCALE GENOMIC DNA]</scope>
</reference>
<dbReference type="Proteomes" id="UP000595140">
    <property type="component" value="Unassembled WGS sequence"/>
</dbReference>
<gene>
    <name evidence="1" type="ORF">CCAM_LOCUS1538</name>
</gene>
<accession>A0A484KC69</accession>
<protein>
    <submittedName>
        <fullName evidence="1">Uncharacterized protein</fullName>
    </submittedName>
</protein>
<organism evidence="1 2">
    <name type="scientific">Cuscuta campestris</name>
    <dbReference type="NCBI Taxonomy" id="132261"/>
    <lineage>
        <taxon>Eukaryota</taxon>
        <taxon>Viridiplantae</taxon>
        <taxon>Streptophyta</taxon>
        <taxon>Embryophyta</taxon>
        <taxon>Tracheophyta</taxon>
        <taxon>Spermatophyta</taxon>
        <taxon>Magnoliopsida</taxon>
        <taxon>eudicotyledons</taxon>
        <taxon>Gunneridae</taxon>
        <taxon>Pentapetalae</taxon>
        <taxon>asterids</taxon>
        <taxon>lamiids</taxon>
        <taxon>Solanales</taxon>
        <taxon>Convolvulaceae</taxon>
        <taxon>Cuscuteae</taxon>
        <taxon>Cuscuta</taxon>
        <taxon>Cuscuta subgen. Grammica</taxon>
        <taxon>Cuscuta sect. Cleistogrammica</taxon>
    </lineage>
</organism>
<keyword evidence="2" id="KW-1185">Reference proteome</keyword>
<dbReference type="EMBL" id="OOIL02000049">
    <property type="protein sequence ID" value="VFQ59762.1"/>
    <property type="molecule type" value="Genomic_DNA"/>
</dbReference>
<proteinExistence type="predicted"/>
<dbReference type="AlphaFoldDB" id="A0A484KC69"/>
<evidence type="ECO:0000313" key="1">
    <source>
        <dbReference type="EMBL" id="VFQ59762.1"/>
    </source>
</evidence>